<dbReference type="InterPro" id="IPR003439">
    <property type="entry name" value="ABC_transporter-like_ATP-bd"/>
</dbReference>
<feature type="domain" description="ABC transmembrane type-1" evidence="8">
    <location>
        <begin position="1"/>
        <end position="214"/>
    </location>
</feature>
<keyword evidence="4" id="KW-0067">ATP-binding</keyword>
<sequence>MRASLTDYVFQRLSHLDSAMELAGSATTLVSADIERIQFGVRELHEIWANVISGAIALFLIERAIGVAMVAALGVSFVSMAAVLLIAVSGSEAQKRWFEATEVRVAQVVKILAEFKSVKMMGYTKGLLDSLGAARVFEVQRSQKFRAFLIMVATLSQAAVALVPAFGFVTFILLRRHGDAKILDSSRTFGTLTLFSILSSSVGILVEAVFEVVTAIGCISRIQGVCTKHYRLDPRRINGSAKSSQSMVVMNDASAKYERETDDIIKKVNIDIKPGSIIQVKGPVASGKSTLLKMILGEVRYCTGEVSVGDKIIGYCDQNPWLDHVSIRDNITGPAPFDPERYADTIRICALDIDLKNIPGGDSSLCFGNGTTLSGGQKARIVGHHLDPLD</sequence>
<evidence type="ECO:0000256" key="1">
    <source>
        <dbReference type="ARBA" id="ARBA00022448"/>
    </source>
</evidence>
<dbReference type="GO" id="GO:0005524">
    <property type="term" value="F:ATP binding"/>
    <property type="evidence" value="ECO:0007669"/>
    <property type="project" value="UniProtKB-KW"/>
</dbReference>
<dbReference type="OrthoDB" id="6500128at2759"/>
<keyword evidence="3" id="KW-0547">Nucleotide-binding</keyword>
<dbReference type="EMBL" id="ML976214">
    <property type="protein sequence ID" value="KAF1936056.1"/>
    <property type="molecule type" value="Genomic_DNA"/>
</dbReference>
<evidence type="ECO:0000256" key="4">
    <source>
        <dbReference type="ARBA" id="ARBA00022840"/>
    </source>
</evidence>
<evidence type="ECO:0000256" key="5">
    <source>
        <dbReference type="ARBA" id="ARBA00022989"/>
    </source>
</evidence>
<dbReference type="Gene3D" id="3.40.50.300">
    <property type="entry name" value="P-loop containing nucleotide triphosphate hydrolases"/>
    <property type="match status" value="1"/>
</dbReference>
<keyword evidence="6 7" id="KW-0472">Membrane</keyword>
<keyword evidence="2 7" id="KW-0812">Transmembrane</keyword>
<dbReference type="PANTHER" id="PTHR24223:SF399">
    <property type="entry name" value="ABC TRANSPORTER ATNG"/>
    <property type="match status" value="1"/>
</dbReference>
<dbReference type="GO" id="GO:0016887">
    <property type="term" value="F:ATP hydrolysis activity"/>
    <property type="evidence" value="ECO:0007669"/>
    <property type="project" value="InterPro"/>
</dbReference>
<dbReference type="AlphaFoldDB" id="A0A6A5SC84"/>
<gene>
    <name evidence="9" type="ORF">EJ02DRAFT_482334</name>
</gene>
<dbReference type="SUPFAM" id="SSF90123">
    <property type="entry name" value="ABC transporter transmembrane region"/>
    <property type="match status" value="1"/>
</dbReference>
<dbReference type="PANTHER" id="PTHR24223">
    <property type="entry name" value="ATP-BINDING CASSETTE SUB-FAMILY C"/>
    <property type="match status" value="1"/>
</dbReference>
<evidence type="ECO:0000313" key="10">
    <source>
        <dbReference type="Proteomes" id="UP000800038"/>
    </source>
</evidence>
<evidence type="ECO:0000256" key="2">
    <source>
        <dbReference type="ARBA" id="ARBA00022692"/>
    </source>
</evidence>
<dbReference type="InterPro" id="IPR011527">
    <property type="entry name" value="ABC1_TM_dom"/>
</dbReference>
<keyword evidence="5 7" id="KW-1133">Transmembrane helix</keyword>
<feature type="transmembrane region" description="Helical" evidence="7">
    <location>
        <begin position="147"/>
        <end position="174"/>
    </location>
</feature>
<evidence type="ECO:0000313" key="9">
    <source>
        <dbReference type="EMBL" id="KAF1936056.1"/>
    </source>
</evidence>
<evidence type="ECO:0000259" key="8">
    <source>
        <dbReference type="PROSITE" id="PS50929"/>
    </source>
</evidence>
<dbReference type="InterPro" id="IPR050173">
    <property type="entry name" value="ABC_transporter_C-like"/>
</dbReference>
<dbReference type="Gene3D" id="1.20.1560.10">
    <property type="entry name" value="ABC transporter type 1, transmembrane domain"/>
    <property type="match status" value="1"/>
</dbReference>
<organism evidence="9 10">
    <name type="scientific">Clathrospora elynae</name>
    <dbReference type="NCBI Taxonomy" id="706981"/>
    <lineage>
        <taxon>Eukaryota</taxon>
        <taxon>Fungi</taxon>
        <taxon>Dikarya</taxon>
        <taxon>Ascomycota</taxon>
        <taxon>Pezizomycotina</taxon>
        <taxon>Dothideomycetes</taxon>
        <taxon>Pleosporomycetidae</taxon>
        <taxon>Pleosporales</taxon>
        <taxon>Diademaceae</taxon>
        <taxon>Clathrospora</taxon>
    </lineage>
</organism>
<reference evidence="9" key="1">
    <citation type="journal article" date="2020" name="Stud. Mycol.">
        <title>101 Dothideomycetes genomes: a test case for predicting lifestyles and emergence of pathogens.</title>
        <authorList>
            <person name="Haridas S."/>
            <person name="Albert R."/>
            <person name="Binder M."/>
            <person name="Bloem J."/>
            <person name="Labutti K."/>
            <person name="Salamov A."/>
            <person name="Andreopoulos B."/>
            <person name="Baker S."/>
            <person name="Barry K."/>
            <person name="Bills G."/>
            <person name="Bluhm B."/>
            <person name="Cannon C."/>
            <person name="Castanera R."/>
            <person name="Culley D."/>
            <person name="Daum C."/>
            <person name="Ezra D."/>
            <person name="Gonzalez J."/>
            <person name="Henrissat B."/>
            <person name="Kuo A."/>
            <person name="Liang C."/>
            <person name="Lipzen A."/>
            <person name="Lutzoni F."/>
            <person name="Magnuson J."/>
            <person name="Mondo S."/>
            <person name="Nolan M."/>
            <person name="Ohm R."/>
            <person name="Pangilinan J."/>
            <person name="Park H.-J."/>
            <person name="Ramirez L."/>
            <person name="Alfaro M."/>
            <person name="Sun H."/>
            <person name="Tritt A."/>
            <person name="Yoshinaga Y."/>
            <person name="Zwiers L.-H."/>
            <person name="Turgeon B."/>
            <person name="Goodwin S."/>
            <person name="Spatafora J."/>
            <person name="Crous P."/>
            <person name="Grigoriev I."/>
        </authorList>
    </citation>
    <scope>NUCLEOTIDE SEQUENCE</scope>
    <source>
        <strain evidence="9">CBS 161.51</strain>
    </source>
</reference>
<dbReference type="Pfam" id="PF00005">
    <property type="entry name" value="ABC_tran"/>
    <property type="match status" value="1"/>
</dbReference>
<dbReference type="InterPro" id="IPR027417">
    <property type="entry name" value="P-loop_NTPase"/>
</dbReference>
<dbReference type="GO" id="GO:0140359">
    <property type="term" value="F:ABC-type transporter activity"/>
    <property type="evidence" value="ECO:0007669"/>
    <property type="project" value="InterPro"/>
</dbReference>
<feature type="transmembrane region" description="Helical" evidence="7">
    <location>
        <begin position="194"/>
        <end position="219"/>
    </location>
</feature>
<name>A0A6A5SC84_9PLEO</name>
<dbReference type="Proteomes" id="UP000800038">
    <property type="component" value="Unassembled WGS sequence"/>
</dbReference>
<evidence type="ECO:0000256" key="3">
    <source>
        <dbReference type="ARBA" id="ARBA00022741"/>
    </source>
</evidence>
<dbReference type="InterPro" id="IPR036640">
    <property type="entry name" value="ABC1_TM_sf"/>
</dbReference>
<protein>
    <submittedName>
        <fullName evidence="9">P-loop containing nucleoside triphosphate hydrolase protein</fullName>
    </submittedName>
</protein>
<evidence type="ECO:0000256" key="7">
    <source>
        <dbReference type="SAM" id="Phobius"/>
    </source>
</evidence>
<keyword evidence="9" id="KW-0378">Hydrolase</keyword>
<keyword evidence="10" id="KW-1185">Reference proteome</keyword>
<accession>A0A6A5SC84</accession>
<evidence type="ECO:0000256" key="6">
    <source>
        <dbReference type="ARBA" id="ARBA00023136"/>
    </source>
</evidence>
<proteinExistence type="predicted"/>
<dbReference type="SUPFAM" id="SSF52540">
    <property type="entry name" value="P-loop containing nucleoside triphosphate hydrolases"/>
    <property type="match status" value="1"/>
</dbReference>
<dbReference type="GO" id="GO:0016020">
    <property type="term" value="C:membrane"/>
    <property type="evidence" value="ECO:0007669"/>
    <property type="project" value="InterPro"/>
</dbReference>
<dbReference type="PROSITE" id="PS50929">
    <property type="entry name" value="ABC_TM1F"/>
    <property type="match status" value="1"/>
</dbReference>
<feature type="transmembrane region" description="Helical" evidence="7">
    <location>
        <begin position="67"/>
        <end position="88"/>
    </location>
</feature>
<keyword evidence="1" id="KW-0813">Transport</keyword>